<dbReference type="Proteomes" id="UP001523392">
    <property type="component" value="Unassembled WGS sequence"/>
</dbReference>
<dbReference type="InterPro" id="IPR036046">
    <property type="entry name" value="Acylphosphatase-like_dom_sf"/>
</dbReference>
<comment type="caution">
    <text evidence="2">The sequence shown here is derived from an EMBL/GenBank/DDBJ whole genome shotgun (WGS) entry which is preliminary data.</text>
</comment>
<keyword evidence="3" id="KW-1185">Reference proteome</keyword>
<accession>A0ABT1D0M2</accession>
<dbReference type="RefSeq" id="WP_252952062.1">
    <property type="nucleotide sequence ID" value="NZ_JAFIRR010000026.1"/>
</dbReference>
<proteinExistence type="predicted"/>
<dbReference type="InterPro" id="IPR007024">
    <property type="entry name" value="BLUF_domain"/>
</dbReference>
<reference evidence="2 3" key="1">
    <citation type="submission" date="2021-12" db="EMBL/GenBank/DDBJ databases">
        <title>Siccirubricoccus leaddurans sp. nov., a high concentration Zn2+ tolerance bacterium.</title>
        <authorList>
            <person name="Cao Y."/>
        </authorList>
    </citation>
    <scope>NUCLEOTIDE SEQUENCE [LARGE SCALE GENOMIC DNA]</scope>
    <source>
        <strain evidence="2 3">KC 17139</strain>
    </source>
</reference>
<evidence type="ECO:0000259" key="1">
    <source>
        <dbReference type="PROSITE" id="PS50925"/>
    </source>
</evidence>
<sequence>MMRPLTQLIFVSRPLGFEAATLRAILDAAHRRNRAAGLTGALVCRADIYLQMLEGSRATVTACFGRILADRRHSDVELVWVGDALRRLFPQSSLRDDPPHAWMWGPAEIRQGAARQAGAAAYRQLFDRLAESPRLRQPWEG</sequence>
<dbReference type="EMBL" id="JAFIRR010000026">
    <property type="protein sequence ID" value="MCO6415463.1"/>
    <property type="molecule type" value="Genomic_DNA"/>
</dbReference>
<organism evidence="2 3">
    <name type="scientific">Siccirubricoccus soli</name>
    <dbReference type="NCBI Taxonomy" id="2899147"/>
    <lineage>
        <taxon>Bacteria</taxon>
        <taxon>Pseudomonadati</taxon>
        <taxon>Pseudomonadota</taxon>
        <taxon>Alphaproteobacteria</taxon>
        <taxon>Acetobacterales</taxon>
        <taxon>Roseomonadaceae</taxon>
        <taxon>Siccirubricoccus</taxon>
    </lineage>
</organism>
<dbReference type="SUPFAM" id="SSF54975">
    <property type="entry name" value="Acylphosphatase/BLUF domain-like"/>
    <property type="match status" value="1"/>
</dbReference>
<protein>
    <submittedName>
        <fullName evidence="2">BLUF domain-containing protein</fullName>
    </submittedName>
</protein>
<name>A0ABT1D0M2_9PROT</name>
<evidence type="ECO:0000313" key="3">
    <source>
        <dbReference type="Proteomes" id="UP001523392"/>
    </source>
</evidence>
<dbReference type="Gene3D" id="3.30.70.100">
    <property type="match status" value="1"/>
</dbReference>
<evidence type="ECO:0000313" key="2">
    <source>
        <dbReference type="EMBL" id="MCO6415463.1"/>
    </source>
</evidence>
<feature type="domain" description="BLUF" evidence="1">
    <location>
        <begin position="5"/>
        <end position="95"/>
    </location>
</feature>
<dbReference type="PROSITE" id="PS50925">
    <property type="entry name" value="BLUF"/>
    <property type="match status" value="1"/>
</dbReference>
<dbReference type="Pfam" id="PF04940">
    <property type="entry name" value="BLUF"/>
    <property type="match status" value="1"/>
</dbReference>
<dbReference type="SMART" id="SM01034">
    <property type="entry name" value="BLUF"/>
    <property type="match status" value="1"/>
</dbReference>
<gene>
    <name evidence="2" type="ORF">JYK14_04635</name>
</gene>